<gene>
    <name evidence="1" type="ORF">DWV00_28350</name>
</gene>
<dbReference type="AlphaFoldDB" id="A0A3D8JRR8"/>
<keyword evidence="2" id="KW-1185">Reference proteome</keyword>
<comment type="caution">
    <text evidence="1">The sequence shown here is derived from an EMBL/GenBank/DDBJ whole genome shotgun (WGS) entry which is preliminary data.</text>
</comment>
<sequence>MYLAKFNGDCVRFFARNQRTFAAAKKIVNSGPTCIGVLRALFDRDGATGLRALLIETYRWFKTIVYVKTQTHAGGGKTMSKANLEVVQATAQPKGGKIGFNDQHALDKSRTAEIVIVLCGPMGTPLHDVAKTFKQLLEGTDYQYQHVSIIRLSDEIRSIANLKKINCSTKELIEAGNDLRQKHGNAFRILPFDGVAPSRFLKFFSAHDGGRKDARTGKMRRDPLILWPR</sequence>
<dbReference type="EMBL" id="QRGA01000019">
    <property type="protein sequence ID" value="RDU95482.1"/>
    <property type="molecule type" value="Genomic_DNA"/>
</dbReference>
<name>A0A3D8JRR8_9BURK</name>
<evidence type="ECO:0000313" key="2">
    <source>
        <dbReference type="Proteomes" id="UP000256838"/>
    </source>
</evidence>
<protein>
    <submittedName>
        <fullName evidence="1">Uncharacterized protein</fullName>
    </submittedName>
</protein>
<accession>A0A3D8JRR8</accession>
<organism evidence="1 2">
    <name type="scientific">Trinickia dinghuensis</name>
    <dbReference type="NCBI Taxonomy" id="2291023"/>
    <lineage>
        <taxon>Bacteria</taxon>
        <taxon>Pseudomonadati</taxon>
        <taxon>Pseudomonadota</taxon>
        <taxon>Betaproteobacteria</taxon>
        <taxon>Burkholderiales</taxon>
        <taxon>Burkholderiaceae</taxon>
        <taxon>Trinickia</taxon>
    </lineage>
</organism>
<proteinExistence type="predicted"/>
<dbReference type="Proteomes" id="UP000256838">
    <property type="component" value="Unassembled WGS sequence"/>
</dbReference>
<evidence type="ECO:0000313" key="1">
    <source>
        <dbReference type="EMBL" id="RDU95482.1"/>
    </source>
</evidence>
<reference evidence="1 2" key="1">
    <citation type="submission" date="2018-08" db="EMBL/GenBank/DDBJ databases">
        <title>Paraburkholderia sp. DHOM06 isolated from forest soil.</title>
        <authorList>
            <person name="Gao Z.-H."/>
            <person name="Qiu L.-H."/>
        </authorList>
    </citation>
    <scope>NUCLEOTIDE SEQUENCE [LARGE SCALE GENOMIC DNA]</scope>
    <source>
        <strain evidence="1 2">DHOM06</strain>
    </source>
</reference>